<dbReference type="AlphaFoldDB" id="A0A2Z7C369"/>
<protein>
    <submittedName>
        <fullName evidence="1">Uncharacterized protein</fullName>
    </submittedName>
</protein>
<accession>A0A2Z7C369</accession>
<organism evidence="1 2">
    <name type="scientific">Dorcoceras hygrometricum</name>
    <dbReference type="NCBI Taxonomy" id="472368"/>
    <lineage>
        <taxon>Eukaryota</taxon>
        <taxon>Viridiplantae</taxon>
        <taxon>Streptophyta</taxon>
        <taxon>Embryophyta</taxon>
        <taxon>Tracheophyta</taxon>
        <taxon>Spermatophyta</taxon>
        <taxon>Magnoliopsida</taxon>
        <taxon>eudicotyledons</taxon>
        <taxon>Gunneridae</taxon>
        <taxon>Pentapetalae</taxon>
        <taxon>asterids</taxon>
        <taxon>lamiids</taxon>
        <taxon>Lamiales</taxon>
        <taxon>Gesneriaceae</taxon>
        <taxon>Didymocarpoideae</taxon>
        <taxon>Trichosporeae</taxon>
        <taxon>Loxocarpinae</taxon>
        <taxon>Dorcoceras</taxon>
    </lineage>
</organism>
<dbReference type="EMBL" id="KV001396">
    <property type="protein sequence ID" value="KZV38957.1"/>
    <property type="molecule type" value="Genomic_DNA"/>
</dbReference>
<dbReference type="Proteomes" id="UP000250235">
    <property type="component" value="Unassembled WGS sequence"/>
</dbReference>
<proteinExistence type="predicted"/>
<name>A0A2Z7C369_9LAMI</name>
<keyword evidence="2" id="KW-1185">Reference proteome</keyword>
<gene>
    <name evidence="1" type="ORF">F511_41308</name>
</gene>
<sequence length="121" mass="13282">MLVGFGPAVGRCAWCSHRLSLSGRVSGWKDIRRCVGDVCLSISCSIVGQLLYLTFGAVGPLSLELVSLLVETALLSWLTFQRVLQLVVQRGMAYSDGDRICTRSLCLYLSLHSINALVRYT</sequence>
<reference evidence="1 2" key="1">
    <citation type="journal article" date="2015" name="Proc. Natl. Acad. Sci. U.S.A.">
        <title>The resurrection genome of Boea hygrometrica: A blueprint for survival of dehydration.</title>
        <authorList>
            <person name="Xiao L."/>
            <person name="Yang G."/>
            <person name="Zhang L."/>
            <person name="Yang X."/>
            <person name="Zhao S."/>
            <person name="Ji Z."/>
            <person name="Zhou Q."/>
            <person name="Hu M."/>
            <person name="Wang Y."/>
            <person name="Chen M."/>
            <person name="Xu Y."/>
            <person name="Jin H."/>
            <person name="Xiao X."/>
            <person name="Hu G."/>
            <person name="Bao F."/>
            <person name="Hu Y."/>
            <person name="Wan P."/>
            <person name="Li L."/>
            <person name="Deng X."/>
            <person name="Kuang T."/>
            <person name="Xiang C."/>
            <person name="Zhu J.K."/>
            <person name="Oliver M.J."/>
            <person name="He Y."/>
        </authorList>
    </citation>
    <scope>NUCLEOTIDE SEQUENCE [LARGE SCALE GENOMIC DNA]</scope>
    <source>
        <strain evidence="2">cv. XS01</strain>
    </source>
</reference>
<evidence type="ECO:0000313" key="1">
    <source>
        <dbReference type="EMBL" id="KZV38957.1"/>
    </source>
</evidence>
<evidence type="ECO:0000313" key="2">
    <source>
        <dbReference type="Proteomes" id="UP000250235"/>
    </source>
</evidence>